<dbReference type="GO" id="GO:0005737">
    <property type="term" value="C:cytoplasm"/>
    <property type="evidence" value="ECO:0007669"/>
    <property type="project" value="UniProtKB-ARBA"/>
</dbReference>
<evidence type="ECO:0000313" key="7">
    <source>
        <dbReference type="EMBL" id="KAF3000730.1"/>
    </source>
</evidence>
<reference evidence="7" key="1">
    <citation type="submission" date="2019-04" db="EMBL/GenBank/DDBJ databases">
        <title>Sequencing of skin fungus with MAO and IRED activity.</title>
        <authorList>
            <person name="Marsaioli A.J."/>
            <person name="Bonatto J.M.C."/>
            <person name="Reis Junior O."/>
        </authorList>
    </citation>
    <scope>NUCLEOTIDE SEQUENCE</scope>
    <source>
        <strain evidence="7">30M1</strain>
    </source>
</reference>
<evidence type="ECO:0000259" key="6">
    <source>
        <dbReference type="Pfam" id="PF22749"/>
    </source>
</evidence>
<dbReference type="Gene3D" id="1.10.287.1480">
    <property type="match status" value="1"/>
</dbReference>
<dbReference type="InterPro" id="IPR048263">
    <property type="entry name" value="Arb2"/>
</dbReference>
<dbReference type="OrthoDB" id="421951at2759"/>
<feature type="coiled-coil region" evidence="4">
    <location>
        <begin position="703"/>
        <end position="760"/>
    </location>
</feature>
<dbReference type="GO" id="GO:0006412">
    <property type="term" value="P:translation"/>
    <property type="evidence" value="ECO:0007669"/>
    <property type="project" value="InterPro"/>
</dbReference>
<dbReference type="Pfam" id="PF22749">
    <property type="entry name" value="Arb2"/>
    <property type="match status" value="1"/>
</dbReference>
<dbReference type="PANTHER" id="PTHR21357">
    <property type="entry name" value="FAM172 FAMILY PROTEIN HOMOLOG CG10038"/>
    <property type="match status" value="1"/>
</dbReference>
<organism evidence="7 8">
    <name type="scientific">Curvularia kusanoi</name>
    <name type="common">Cochliobolus kusanoi</name>
    <dbReference type="NCBI Taxonomy" id="90978"/>
    <lineage>
        <taxon>Eukaryota</taxon>
        <taxon>Fungi</taxon>
        <taxon>Dikarya</taxon>
        <taxon>Ascomycota</taxon>
        <taxon>Pezizomycotina</taxon>
        <taxon>Dothideomycetes</taxon>
        <taxon>Pleosporomycetidae</taxon>
        <taxon>Pleosporales</taxon>
        <taxon>Pleosporineae</taxon>
        <taxon>Pleosporaceae</taxon>
        <taxon>Curvularia</taxon>
    </lineage>
</organism>
<dbReference type="InterPro" id="IPR001209">
    <property type="entry name" value="Ribosomal_uS14"/>
</dbReference>
<feature type="region of interest" description="Disordered" evidence="5">
    <location>
        <begin position="491"/>
        <end position="512"/>
    </location>
</feature>
<comment type="caution">
    <text evidence="7">The sequence shown here is derived from an EMBL/GenBank/DDBJ whole genome shotgun (WGS) entry which is preliminary data.</text>
</comment>
<dbReference type="PANTHER" id="PTHR21357:SF4">
    <property type="entry name" value="FAM172 FAMILY PROTEIN HOMOLOG CG10038"/>
    <property type="match status" value="1"/>
</dbReference>
<dbReference type="FunFam" id="1.10.287.1480:FF:000001">
    <property type="entry name" value="30S ribosomal protein S14"/>
    <property type="match status" value="1"/>
</dbReference>
<keyword evidence="8" id="KW-1185">Reference proteome</keyword>
<dbReference type="AlphaFoldDB" id="A0A9P4W9L5"/>
<dbReference type="EMBL" id="SWKU01000014">
    <property type="protein sequence ID" value="KAF3000730.1"/>
    <property type="molecule type" value="Genomic_DNA"/>
</dbReference>
<feature type="domain" description="Arb2" evidence="6">
    <location>
        <begin position="125"/>
        <end position="431"/>
    </location>
</feature>
<proteinExistence type="inferred from homology"/>
<evidence type="ECO:0000256" key="1">
    <source>
        <dbReference type="ARBA" id="ARBA00009083"/>
    </source>
</evidence>
<dbReference type="GO" id="GO:0005634">
    <property type="term" value="C:nucleus"/>
    <property type="evidence" value="ECO:0007669"/>
    <property type="project" value="TreeGrafter"/>
</dbReference>
<evidence type="ECO:0000256" key="5">
    <source>
        <dbReference type="SAM" id="MobiDB-lite"/>
    </source>
</evidence>
<comment type="similarity">
    <text evidence="1">Belongs to the universal ribosomal protein uS14 family.</text>
</comment>
<dbReference type="GO" id="GO:0031048">
    <property type="term" value="P:regulatory ncRNA-mediated heterochromatin formation"/>
    <property type="evidence" value="ECO:0007669"/>
    <property type="project" value="TreeGrafter"/>
</dbReference>
<dbReference type="Pfam" id="PF00253">
    <property type="entry name" value="Ribosomal_S14"/>
    <property type="match status" value="1"/>
</dbReference>
<dbReference type="GO" id="GO:1990904">
    <property type="term" value="C:ribonucleoprotein complex"/>
    <property type="evidence" value="ECO:0007669"/>
    <property type="project" value="UniProtKB-KW"/>
</dbReference>
<keyword evidence="2" id="KW-0689">Ribosomal protein</keyword>
<protein>
    <recommendedName>
        <fullName evidence="6">Arb2 domain-containing protein</fullName>
    </recommendedName>
</protein>
<dbReference type="InterPro" id="IPR053858">
    <property type="entry name" value="Arb2_dom"/>
</dbReference>
<dbReference type="SUPFAM" id="SSF57716">
    <property type="entry name" value="Glucocorticoid receptor-like (DNA-binding domain)"/>
    <property type="match status" value="1"/>
</dbReference>
<name>A0A9P4W9L5_CURKU</name>
<evidence type="ECO:0000313" key="8">
    <source>
        <dbReference type="Proteomes" id="UP000801428"/>
    </source>
</evidence>
<accession>A0A9P4W9L5</accession>
<dbReference type="GO" id="GO:0005840">
    <property type="term" value="C:ribosome"/>
    <property type="evidence" value="ECO:0007669"/>
    <property type="project" value="UniProtKB-KW"/>
</dbReference>
<evidence type="ECO:0000256" key="2">
    <source>
        <dbReference type="ARBA" id="ARBA00022980"/>
    </source>
</evidence>
<dbReference type="Proteomes" id="UP000801428">
    <property type="component" value="Unassembled WGS sequence"/>
</dbReference>
<dbReference type="GO" id="GO:0035197">
    <property type="term" value="F:siRNA binding"/>
    <property type="evidence" value="ECO:0007669"/>
    <property type="project" value="TreeGrafter"/>
</dbReference>
<keyword evidence="4" id="KW-0175">Coiled coil</keyword>
<gene>
    <name evidence="7" type="ORF">E8E13_003687</name>
</gene>
<sequence>MSQFRAAKLDIGCFAKIRNIRDHTKRKVFAENEPERQALRYIIRNTTLPQRVRAQAQLQLSQMHCYTRFTQVKNRCIMGGKGRGVFSDFRLGRYQFRMNALAGNLPGVKKASWREADTLAPDAYYPADLKELGFFINTQGQIRMIEAPEKAFVFNATNNERHNEMRNEAFHTCSRAEVIERLSKVGIKQLYLPQLLSVKPNGPHIPILAPPMDVLRTRKRIIVIVNDSVQDLGILAYRQLQRELGINGGSVVNFAKEMINHSAIRDIKTRPGTVYSSFDDGVGVEDSEQIPGLIVLNTGQRLYSHKQNRSMTTRSWRALPRLSIAHDSIRIDEKENHVDGHRTPSEHIKSVFDNLLCNAEYVNPNTEIYVIAIEGGANDLVDVLKEDFNKYGTRIDAMALVHTSLDNSEITQPNLKAFMHRRTRQWKFTDERRNPTQCTELPDDYSGKLPEESQDLLAHAQETELINWDEELRAGTLPELTSVLRRMALDDETDHSDSSGAPVTATDPGWGSGAVPCPTFAGGKESTGECIFAQPIVQQAILSFFKEVAQDPVNYRNPEFTTSLSVPQPTVDAPLVLDASVQPETANVQPTSPLVTPEQSELDEAHTKLKNMRDALVHCPENIELLAKGRAKLVEKIASQEVMIKELQAKALGNGSLRAGEAEAVRQDWSPKVDGQKVSFAGTMVDSELLKAAGLGETAIQKSKKRDEEMEQLNGEIEKLEEEVENMENFDEEMEKLEEEEKLREEMEEKFAEEKKLTDEEKVFL</sequence>
<evidence type="ECO:0000256" key="3">
    <source>
        <dbReference type="ARBA" id="ARBA00023274"/>
    </source>
</evidence>
<dbReference type="GO" id="GO:0003735">
    <property type="term" value="F:structural constituent of ribosome"/>
    <property type="evidence" value="ECO:0007669"/>
    <property type="project" value="InterPro"/>
</dbReference>
<evidence type="ECO:0000256" key="4">
    <source>
        <dbReference type="SAM" id="Coils"/>
    </source>
</evidence>
<keyword evidence="3" id="KW-0687">Ribonucleoprotein</keyword>